<name>A0ABW3EXB1_9ACTN</name>
<evidence type="ECO:0000313" key="3">
    <source>
        <dbReference type="Proteomes" id="UP001596972"/>
    </source>
</evidence>
<reference evidence="3" key="1">
    <citation type="journal article" date="2019" name="Int. J. Syst. Evol. Microbiol.">
        <title>The Global Catalogue of Microorganisms (GCM) 10K type strain sequencing project: providing services to taxonomists for standard genome sequencing and annotation.</title>
        <authorList>
            <consortium name="The Broad Institute Genomics Platform"/>
            <consortium name="The Broad Institute Genome Sequencing Center for Infectious Disease"/>
            <person name="Wu L."/>
            <person name="Ma J."/>
        </authorList>
    </citation>
    <scope>NUCLEOTIDE SEQUENCE [LARGE SCALE GENOMIC DNA]</scope>
    <source>
        <strain evidence="3">JCM 31202</strain>
    </source>
</reference>
<dbReference type="EMBL" id="JBHTJA010000116">
    <property type="protein sequence ID" value="MFD0905118.1"/>
    <property type="molecule type" value="Genomic_DNA"/>
</dbReference>
<organism evidence="2 3">
    <name type="scientific">Actinomadura sediminis</name>
    <dbReference type="NCBI Taxonomy" id="1038904"/>
    <lineage>
        <taxon>Bacteria</taxon>
        <taxon>Bacillati</taxon>
        <taxon>Actinomycetota</taxon>
        <taxon>Actinomycetes</taxon>
        <taxon>Streptosporangiales</taxon>
        <taxon>Thermomonosporaceae</taxon>
        <taxon>Actinomadura</taxon>
    </lineage>
</organism>
<protein>
    <submittedName>
        <fullName evidence="2">(2Fe-2S)-binding protein</fullName>
    </submittedName>
</protein>
<evidence type="ECO:0000259" key="1">
    <source>
        <dbReference type="Pfam" id="PF11575"/>
    </source>
</evidence>
<comment type="caution">
    <text evidence="2">The sequence shown here is derived from an EMBL/GenBank/DDBJ whole genome shotgun (WGS) entry which is preliminary data.</text>
</comment>
<keyword evidence="3" id="KW-1185">Reference proteome</keyword>
<dbReference type="InterPro" id="IPR024726">
    <property type="entry name" value="FhuF_C"/>
</dbReference>
<evidence type="ECO:0000313" key="2">
    <source>
        <dbReference type="EMBL" id="MFD0905118.1"/>
    </source>
</evidence>
<proteinExistence type="predicted"/>
<feature type="domain" description="Ferric siderophore reductase C-terminal" evidence="1">
    <location>
        <begin position="212"/>
        <end position="233"/>
    </location>
</feature>
<dbReference type="RefSeq" id="WP_378305690.1">
    <property type="nucleotide sequence ID" value="NZ_JBHTJA010000116.1"/>
</dbReference>
<dbReference type="Proteomes" id="UP001596972">
    <property type="component" value="Unassembled WGS sequence"/>
</dbReference>
<sequence>MTPSSRVVAESAEPGEVAGILRDVGRLGPFFEIRTDPAEEADPTWRPFPETDRARLTDLTARYAERLGTSERRVAASILFQGLASRLWSPMVAAAARGVVPDLAGLHWRWAPGAPVALWLAAPGGRRTGGTDDAARLVHDQVVARALAPLRDTLADVVRLADGLVWGNAASALAGSLNVGPRDPARAAIVRALLALPPLDGTGGFGPAGFVRRSCCLYYRVPPGGGMCGDCALLRRGPSGG</sequence>
<gene>
    <name evidence="2" type="ORF">ACFQ11_32410</name>
</gene>
<accession>A0ABW3EXB1</accession>
<dbReference type="Pfam" id="PF11575">
    <property type="entry name" value="FhuF_C"/>
    <property type="match status" value="1"/>
</dbReference>